<name>A0A3E4QQI5_BACUN</name>
<sequence length="133" mass="15743">MEEDVKRDIVCYRRQKAHDLIHDVDVLIDNELWNSTVNRMYYACFHIVSALLILNNIEVKSHMGVRQAFGLHFVKTNLLPSDCGRIFSKIYDKRQASDYDDFREFTKEEVNNLYPQVLFLINEVDKLIDCNLK</sequence>
<comment type="similarity">
    <text evidence="1">Belongs to the UPF0332 family.</text>
</comment>
<feature type="domain" description="HEPN" evidence="2">
    <location>
        <begin position="14"/>
        <end position="125"/>
    </location>
</feature>
<evidence type="ECO:0000313" key="3">
    <source>
        <dbReference type="EMBL" id="KAB4180655.1"/>
    </source>
</evidence>
<evidence type="ECO:0000313" key="8">
    <source>
        <dbReference type="Proteomes" id="UP000487221"/>
    </source>
</evidence>
<proteinExistence type="inferred from homology"/>
<dbReference type="InterPro" id="IPR052226">
    <property type="entry name" value="UPF0332_toxin"/>
</dbReference>
<evidence type="ECO:0000313" key="7">
    <source>
        <dbReference type="Proteomes" id="UP000431575"/>
    </source>
</evidence>
<evidence type="ECO:0000259" key="2">
    <source>
        <dbReference type="Pfam" id="PF05168"/>
    </source>
</evidence>
<dbReference type="Proteomes" id="UP000260795">
    <property type="component" value="Unassembled WGS sequence"/>
</dbReference>
<accession>A0A3E4QQI5</accession>
<evidence type="ECO:0000313" key="4">
    <source>
        <dbReference type="EMBL" id="KAB4245301.1"/>
    </source>
</evidence>
<evidence type="ECO:0000256" key="1">
    <source>
        <dbReference type="ARBA" id="ARBA00038248"/>
    </source>
</evidence>
<dbReference type="PANTHER" id="PTHR36565">
    <property type="entry name" value="UPF0332 PROTEIN TM_1000"/>
    <property type="match status" value="1"/>
</dbReference>
<dbReference type="InterPro" id="IPR007842">
    <property type="entry name" value="HEPN_dom"/>
</dbReference>
<reference evidence="5 6" key="1">
    <citation type="submission" date="2018-08" db="EMBL/GenBank/DDBJ databases">
        <title>A genome reference for cultivated species of the human gut microbiota.</title>
        <authorList>
            <person name="Zou Y."/>
            <person name="Xue W."/>
            <person name="Luo G."/>
        </authorList>
    </citation>
    <scope>NUCLEOTIDE SEQUENCE [LARGE SCALE GENOMIC DNA]</scope>
    <source>
        <strain evidence="5 6">TF08-13</strain>
    </source>
</reference>
<dbReference type="Gene3D" id="1.20.120.330">
    <property type="entry name" value="Nucleotidyltransferases domain 2"/>
    <property type="match status" value="1"/>
</dbReference>
<dbReference type="Proteomes" id="UP000431575">
    <property type="component" value="Unassembled WGS sequence"/>
</dbReference>
<protein>
    <submittedName>
        <fullName evidence="5">HEPN domain-containing protein</fullName>
    </submittedName>
</protein>
<evidence type="ECO:0000313" key="6">
    <source>
        <dbReference type="Proteomes" id="UP000260795"/>
    </source>
</evidence>
<dbReference type="AlphaFoldDB" id="A0A3E4QQI5"/>
<comment type="caution">
    <text evidence="5">The sequence shown here is derived from an EMBL/GenBank/DDBJ whole genome shotgun (WGS) entry which is preliminary data.</text>
</comment>
<dbReference type="Proteomes" id="UP000487221">
    <property type="component" value="Unassembled WGS sequence"/>
</dbReference>
<dbReference type="RefSeq" id="WP_117681684.1">
    <property type="nucleotide sequence ID" value="NZ_CAKOCG010000011.1"/>
</dbReference>
<dbReference type="Pfam" id="PF05168">
    <property type="entry name" value="HEPN"/>
    <property type="match status" value="1"/>
</dbReference>
<gene>
    <name evidence="5" type="ORF">DXC80_18550</name>
    <name evidence="4" type="ORF">GAP41_03285</name>
    <name evidence="3" type="ORF">GAQ44_18900</name>
</gene>
<organism evidence="5 6">
    <name type="scientific">Bacteroides uniformis</name>
    <dbReference type="NCBI Taxonomy" id="820"/>
    <lineage>
        <taxon>Bacteria</taxon>
        <taxon>Pseudomonadati</taxon>
        <taxon>Bacteroidota</taxon>
        <taxon>Bacteroidia</taxon>
        <taxon>Bacteroidales</taxon>
        <taxon>Bacteroidaceae</taxon>
        <taxon>Bacteroides</taxon>
    </lineage>
</organism>
<dbReference type="EMBL" id="QSRK01000041">
    <property type="protein sequence ID" value="RGL08505.1"/>
    <property type="molecule type" value="Genomic_DNA"/>
</dbReference>
<dbReference type="PANTHER" id="PTHR36565:SF1">
    <property type="entry name" value="UPF0332 PROTEIN TM_1000"/>
    <property type="match status" value="1"/>
</dbReference>
<reference evidence="7 8" key="2">
    <citation type="journal article" date="2019" name="Nat. Med.">
        <title>A library of human gut bacterial isolates paired with longitudinal multiomics data enables mechanistic microbiome research.</title>
        <authorList>
            <person name="Poyet M."/>
            <person name="Groussin M."/>
            <person name="Gibbons S.M."/>
            <person name="Avila-Pacheco J."/>
            <person name="Jiang X."/>
            <person name="Kearney S.M."/>
            <person name="Perrotta A.R."/>
            <person name="Berdy B."/>
            <person name="Zhao S."/>
            <person name="Lieberman T.D."/>
            <person name="Swanson P.K."/>
            <person name="Smith M."/>
            <person name="Roesemann S."/>
            <person name="Alexander J.E."/>
            <person name="Rich S.A."/>
            <person name="Livny J."/>
            <person name="Vlamakis H."/>
            <person name="Clish C."/>
            <person name="Bullock K."/>
            <person name="Deik A."/>
            <person name="Scott J."/>
            <person name="Pierce K.A."/>
            <person name="Xavier R.J."/>
            <person name="Alm E.J."/>
        </authorList>
    </citation>
    <scope>NUCLEOTIDE SEQUENCE [LARGE SCALE GENOMIC DNA]</scope>
    <source>
        <strain evidence="3 8">BIOML-A19</strain>
        <strain evidence="4 7">BIOML-A6</strain>
    </source>
</reference>
<dbReference type="EMBL" id="WCTM01000002">
    <property type="protein sequence ID" value="KAB4245301.1"/>
    <property type="molecule type" value="Genomic_DNA"/>
</dbReference>
<evidence type="ECO:0000313" key="5">
    <source>
        <dbReference type="EMBL" id="RGL08505.1"/>
    </source>
</evidence>
<dbReference type="EMBL" id="WCTY01000040">
    <property type="protein sequence ID" value="KAB4180655.1"/>
    <property type="molecule type" value="Genomic_DNA"/>
</dbReference>